<proteinExistence type="predicted"/>
<evidence type="ECO:0000313" key="3">
    <source>
        <dbReference type="Proteomes" id="UP000799538"/>
    </source>
</evidence>
<accession>A0A6A6GM16</accession>
<dbReference type="AlphaFoldDB" id="A0A6A6GM16"/>
<evidence type="ECO:0000313" key="2">
    <source>
        <dbReference type="EMBL" id="KAF2226403.1"/>
    </source>
</evidence>
<dbReference type="EMBL" id="ML992502">
    <property type="protein sequence ID" value="KAF2226403.1"/>
    <property type="molecule type" value="Genomic_DNA"/>
</dbReference>
<keyword evidence="3" id="KW-1185">Reference proteome</keyword>
<organism evidence="2 3">
    <name type="scientific">Elsinoe ampelina</name>
    <dbReference type="NCBI Taxonomy" id="302913"/>
    <lineage>
        <taxon>Eukaryota</taxon>
        <taxon>Fungi</taxon>
        <taxon>Dikarya</taxon>
        <taxon>Ascomycota</taxon>
        <taxon>Pezizomycotina</taxon>
        <taxon>Dothideomycetes</taxon>
        <taxon>Dothideomycetidae</taxon>
        <taxon>Myriangiales</taxon>
        <taxon>Elsinoaceae</taxon>
        <taxon>Elsinoe</taxon>
    </lineage>
</organism>
<sequence>MGSLQRKSLVFAPARSRRRRYSVFQRILSPAQAPALQSPLLLPAQPPRHLNFPVLLQTHLLLPRVIRPWILKMLLLSLQHIPLYPQVQIRNMPRTILWRRHSLQNLQSRQRSRCSSRTDGRTYGYLAPNNRSFRPGSPHTIRESIALLFGPSKHWRHHQSQSTLRPPCCSRGPDQSHNKREMCR</sequence>
<reference evidence="3" key="1">
    <citation type="journal article" date="2020" name="Stud. Mycol.">
        <title>101 Dothideomycetes genomes: A test case for predicting lifestyles and emergence of pathogens.</title>
        <authorList>
            <person name="Haridas S."/>
            <person name="Albert R."/>
            <person name="Binder M."/>
            <person name="Bloem J."/>
            <person name="LaButti K."/>
            <person name="Salamov A."/>
            <person name="Andreopoulos B."/>
            <person name="Baker S."/>
            <person name="Barry K."/>
            <person name="Bills G."/>
            <person name="Bluhm B."/>
            <person name="Cannon C."/>
            <person name="Castanera R."/>
            <person name="Culley D."/>
            <person name="Daum C."/>
            <person name="Ezra D."/>
            <person name="Gonzalez J."/>
            <person name="Henrissat B."/>
            <person name="Kuo A."/>
            <person name="Liang C."/>
            <person name="Lipzen A."/>
            <person name="Lutzoni F."/>
            <person name="Magnuson J."/>
            <person name="Mondo S."/>
            <person name="Nolan M."/>
            <person name="Ohm R."/>
            <person name="Pangilinan J."/>
            <person name="Park H.-J."/>
            <person name="Ramirez L."/>
            <person name="Alfaro M."/>
            <person name="Sun H."/>
            <person name="Tritt A."/>
            <person name="Yoshinaga Y."/>
            <person name="Zwiers L.-H."/>
            <person name="Turgeon B."/>
            <person name="Goodwin S."/>
            <person name="Spatafora J."/>
            <person name="Crous P."/>
            <person name="Grigoriev I."/>
        </authorList>
    </citation>
    <scope>NUCLEOTIDE SEQUENCE [LARGE SCALE GENOMIC DNA]</scope>
    <source>
        <strain evidence="3">CECT 20119</strain>
    </source>
</reference>
<feature type="region of interest" description="Disordered" evidence="1">
    <location>
        <begin position="158"/>
        <end position="184"/>
    </location>
</feature>
<name>A0A6A6GM16_9PEZI</name>
<dbReference type="Proteomes" id="UP000799538">
    <property type="component" value="Unassembled WGS sequence"/>
</dbReference>
<feature type="compositionally biased region" description="Basic and acidic residues" evidence="1">
    <location>
        <begin position="174"/>
        <end position="184"/>
    </location>
</feature>
<evidence type="ECO:0000256" key="1">
    <source>
        <dbReference type="SAM" id="MobiDB-lite"/>
    </source>
</evidence>
<protein>
    <submittedName>
        <fullName evidence="2">Uncharacterized protein</fullName>
    </submittedName>
</protein>
<gene>
    <name evidence="2" type="ORF">BDZ85DRAFT_49734</name>
</gene>